<name>A0AB39YE78_9ACTN</name>
<protein>
    <recommendedName>
        <fullName evidence="3">Pyrroline-5-carboxylate reductase catalytic N-terminal domain-containing protein</fullName>
    </recommendedName>
</protein>
<evidence type="ECO:0000256" key="1">
    <source>
        <dbReference type="SAM" id="MobiDB-lite"/>
    </source>
</evidence>
<dbReference type="RefSeq" id="WP_346766460.1">
    <property type="nucleotide sequence ID" value="NZ_CP165727.1"/>
</dbReference>
<evidence type="ECO:0000313" key="2">
    <source>
        <dbReference type="EMBL" id="XDV68222.1"/>
    </source>
</evidence>
<dbReference type="EMBL" id="CP165727">
    <property type="protein sequence ID" value="XDV68222.1"/>
    <property type="molecule type" value="Genomic_DNA"/>
</dbReference>
<accession>A0AB39YE78</accession>
<dbReference type="Gene3D" id="3.40.50.720">
    <property type="entry name" value="NAD(P)-binding Rossmann-like Domain"/>
    <property type="match status" value="1"/>
</dbReference>
<feature type="region of interest" description="Disordered" evidence="1">
    <location>
        <begin position="68"/>
        <end position="113"/>
    </location>
</feature>
<gene>
    <name evidence="2" type="ORF">AB5J51_37465</name>
</gene>
<dbReference type="InterPro" id="IPR036291">
    <property type="entry name" value="NAD(P)-bd_dom_sf"/>
</dbReference>
<organism evidence="2">
    <name type="scientific">Streptomyces sp. R33</name>
    <dbReference type="NCBI Taxonomy" id="3238629"/>
    <lineage>
        <taxon>Bacteria</taxon>
        <taxon>Bacillati</taxon>
        <taxon>Actinomycetota</taxon>
        <taxon>Actinomycetes</taxon>
        <taxon>Kitasatosporales</taxon>
        <taxon>Streptomycetaceae</taxon>
        <taxon>Streptomyces</taxon>
    </lineage>
</organism>
<dbReference type="AlphaFoldDB" id="A0AB39YE78"/>
<feature type="compositionally biased region" description="Low complexity" evidence="1">
    <location>
        <begin position="68"/>
        <end position="87"/>
    </location>
</feature>
<proteinExistence type="predicted"/>
<evidence type="ECO:0008006" key="3">
    <source>
        <dbReference type="Google" id="ProtNLM"/>
    </source>
</evidence>
<reference evidence="2" key="1">
    <citation type="submission" date="2024-08" db="EMBL/GenBank/DDBJ databases">
        <authorList>
            <person name="Yu S.T."/>
        </authorList>
    </citation>
    <scope>NUCLEOTIDE SEQUENCE</scope>
    <source>
        <strain evidence="2">R33</strain>
    </source>
</reference>
<dbReference type="SUPFAM" id="SSF51735">
    <property type="entry name" value="NAD(P)-binding Rossmann-fold domains"/>
    <property type="match status" value="1"/>
</dbReference>
<sequence>MKIAVLGTGGGARPHIARLAELGHQVLVGTRDPQATLARTEPDMMGIEPFKHFLADHPGIERHTFGDAAAASDRATPTASASRSSAPCHAPRSPRRSDWGAGLSGDFTGTLKR</sequence>